<keyword evidence="3" id="KW-1185">Reference proteome</keyword>
<evidence type="ECO:0000313" key="3">
    <source>
        <dbReference type="Proteomes" id="UP001596425"/>
    </source>
</evidence>
<dbReference type="Proteomes" id="UP001596425">
    <property type="component" value="Unassembled WGS sequence"/>
</dbReference>
<accession>A0ABW1YHY8</accession>
<sequence>MENEAQAAKRVCGHSPEVAGCPRGNGEEGGEEPTRFSFSSVATCATFSFHGQKMAVLWVRIEPELHDQFVDLYVSMNMSGSAVLRQAVQAFVERYKNDQQADMLQPTEVNENG</sequence>
<evidence type="ECO:0000313" key="2">
    <source>
        <dbReference type="EMBL" id="MFC6632376.1"/>
    </source>
</evidence>
<reference evidence="3" key="1">
    <citation type="journal article" date="2019" name="Int. J. Syst. Evol. Microbiol.">
        <title>The Global Catalogue of Microorganisms (GCM) 10K type strain sequencing project: providing services to taxonomists for standard genome sequencing and annotation.</title>
        <authorList>
            <consortium name="The Broad Institute Genomics Platform"/>
            <consortium name="The Broad Institute Genome Sequencing Center for Infectious Disease"/>
            <person name="Wu L."/>
            <person name="Ma J."/>
        </authorList>
    </citation>
    <scope>NUCLEOTIDE SEQUENCE [LARGE SCALE GENOMIC DNA]</scope>
    <source>
        <strain evidence="3">CGMCC 1.13718</strain>
    </source>
</reference>
<proteinExistence type="predicted"/>
<gene>
    <name evidence="2" type="ORF">ACFQBM_03745</name>
</gene>
<dbReference type="RefSeq" id="WP_226864946.1">
    <property type="nucleotide sequence ID" value="NZ_JACZFR010000028.1"/>
</dbReference>
<dbReference type="EMBL" id="JBHSVR010000001">
    <property type="protein sequence ID" value="MFC6632376.1"/>
    <property type="molecule type" value="Genomic_DNA"/>
</dbReference>
<comment type="caution">
    <text evidence="2">The sequence shown here is derived from an EMBL/GenBank/DDBJ whole genome shotgun (WGS) entry which is preliminary data.</text>
</comment>
<evidence type="ECO:0008006" key="4">
    <source>
        <dbReference type="Google" id="ProtNLM"/>
    </source>
</evidence>
<protein>
    <recommendedName>
        <fullName evidence="4">CopG family transcriptional regulator</fullName>
    </recommendedName>
</protein>
<evidence type="ECO:0000256" key="1">
    <source>
        <dbReference type="SAM" id="MobiDB-lite"/>
    </source>
</evidence>
<organism evidence="2 3">
    <name type="scientific">Microbulbifer taiwanensis</name>
    <dbReference type="NCBI Taxonomy" id="986746"/>
    <lineage>
        <taxon>Bacteria</taxon>
        <taxon>Pseudomonadati</taxon>
        <taxon>Pseudomonadota</taxon>
        <taxon>Gammaproteobacteria</taxon>
        <taxon>Cellvibrionales</taxon>
        <taxon>Microbulbiferaceae</taxon>
        <taxon>Microbulbifer</taxon>
    </lineage>
</organism>
<feature type="region of interest" description="Disordered" evidence="1">
    <location>
        <begin position="1"/>
        <end position="34"/>
    </location>
</feature>
<name>A0ABW1YHY8_9GAMM</name>